<feature type="binding site" evidence="7">
    <location>
        <position position="198"/>
    </location>
    <ligand>
        <name>AMP</name>
        <dbReference type="ChEBI" id="CHEBI:456215"/>
    </ligand>
</feature>
<dbReference type="GO" id="GO:0046039">
    <property type="term" value="P:GTP metabolic process"/>
    <property type="evidence" value="ECO:0007669"/>
    <property type="project" value="UniProtKB-UniRule"/>
</dbReference>
<evidence type="ECO:0000256" key="2">
    <source>
        <dbReference type="ARBA" id="ARBA00022679"/>
    </source>
</evidence>
<dbReference type="GO" id="GO:0005525">
    <property type="term" value="F:GTP binding"/>
    <property type="evidence" value="ECO:0007669"/>
    <property type="project" value="UniProtKB-KW"/>
</dbReference>
<dbReference type="GO" id="GO:0005524">
    <property type="term" value="F:ATP binding"/>
    <property type="evidence" value="ECO:0007669"/>
    <property type="project" value="InterPro"/>
</dbReference>
<evidence type="ECO:0000256" key="8">
    <source>
        <dbReference type="SAM" id="MobiDB-lite"/>
    </source>
</evidence>
<dbReference type="GO" id="GO:0016491">
    <property type="term" value="F:oxidoreductase activity"/>
    <property type="evidence" value="ECO:0007669"/>
    <property type="project" value="UniProtKB-KW"/>
</dbReference>
<evidence type="ECO:0000256" key="4">
    <source>
        <dbReference type="ARBA" id="ARBA00022777"/>
    </source>
</evidence>
<dbReference type="HAMAP" id="MF_00235">
    <property type="entry name" value="Adenylate_kinase_Adk"/>
    <property type="match status" value="1"/>
</dbReference>
<dbReference type="InterPro" id="IPR033690">
    <property type="entry name" value="Adenylat_kinase_CS"/>
</dbReference>
<evidence type="ECO:0000256" key="6">
    <source>
        <dbReference type="ARBA" id="ARBA00023134"/>
    </source>
</evidence>
<evidence type="ECO:0000256" key="7">
    <source>
        <dbReference type="HAMAP-Rule" id="MF_03169"/>
    </source>
</evidence>
<feature type="binding site" evidence="7">
    <location>
        <position position="64"/>
    </location>
    <ligand>
        <name>AMP</name>
        <dbReference type="ChEBI" id="CHEBI:456215"/>
    </ligand>
</feature>
<keyword evidence="3 7" id="KW-0547">Nucleotide-binding</keyword>
<evidence type="ECO:0000313" key="10">
    <source>
        <dbReference type="EMBL" id="WFD37338.1"/>
    </source>
</evidence>
<dbReference type="Pfam" id="PF00406">
    <property type="entry name" value="ADK"/>
    <property type="match status" value="1"/>
</dbReference>
<dbReference type="GO" id="GO:0046033">
    <property type="term" value="P:AMP metabolic process"/>
    <property type="evidence" value="ECO:0007669"/>
    <property type="project" value="UniProtKB-UniRule"/>
</dbReference>
<feature type="region of interest" description="Disordered" evidence="8">
    <location>
        <begin position="170"/>
        <end position="192"/>
    </location>
</feature>
<dbReference type="InterPro" id="IPR027417">
    <property type="entry name" value="P-loop_NTPase"/>
</dbReference>
<comment type="catalytic activity">
    <reaction evidence="7">
        <text>a ribonucleoside 5'-triphosphate + AMP = a ribonucleoside 5'-diphosphate + ADP</text>
        <dbReference type="Rhea" id="RHEA:13749"/>
        <dbReference type="ChEBI" id="CHEBI:57930"/>
        <dbReference type="ChEBI" id="CHEBI:61557"/>
        <dbReference type="ChEBI" id="CHEBI:456215"/>
        <dbReference type="ChEBI" id="CHEBI:456216"/>
        <dbReference type="EC" id="2.7.4.10"/>
    </reaction>
</comment>
<dbReference type="InterPro" id="IPR000850">
    <property type="entry name" value="Adenylat/UMP-CMP_kin"/>
</dbReference>
<dbReference type="InterPro" id="IPR006259">
    <property type="entry name" value="Adenyl_kin_sub"/>
</dbReference>
<dbReference type="EMBL" id="CP119958">
    <property type="protein sequence ID" value="WFD37338.1"/>
    <property type="molecule type" value="Genomic_DNA"/>
</dbReference>
<dbReference type="InterPro" id="IPR028586">
    <property type="entry name" value="AK3/Ak4_mitochondrial"/>
</dbReference>
<dbReference type="Pfam" id="PF05191">
    <property type="entry name" value="ADK_lid"/>
    <property type="match status" value="1"/>
</dbReference>
<feature type="binding site" evidence="7">
    <location>
        <begin position="163"/>
        <end position="164"/>
    </location>
    <ligand>
        <name>GTP</name>
        <dbReference type="ChEBI" id="CHEBI:37565"/>
    </ligand>
</feature>
<feature type="domain" description="Adenylate kinase active site lid" evidence="9">
    <location>
        <begin position="154"/>
        <end position="189"/>
    </location>
</feature>
<feature type="region of interest" description="NMPbind" evidence="7">
    <location>
        <begin position="58"/>
        <end position="87"/>
    </location>
</feature>
<keyword evidence="4 7" id="KW-0418">Kinase</keyword>
<dbReference type="CDD" id="cd01428">
    <property type="entry name" value="ADK"/>
    <property type="match status" value="1"/>
</dbReference>
<dbReference type="SUPFAM" id="SSF52540">
    <property type="entry name" value="P-loop containing nucleoside triphosphate hydrolases"/>
    <property type="match status" value="1"/>
</dbReference>
<dbReference type="PANTHER" id="PTHR23359">
    <property type="entry name" value="NUCLEOTIDE KINASE"/>
    <property type="match status" value="1"/>
</dbReference>
<dbReference type="NCBIfam" id="TIGR01351">
    <property type="entry name" value="adk"/>
    <property type="match status" value="1"/>
</dbReference>
<feature type="binding site" evidence="7">
    <location>
        <position position="119"/>
    </location>
    <ligand>
        <name>AMP</name>
        <dbReference type="ChEBI" id="CHEBI:456215"/>
    </ligand>
</feature>
<protein>
    <recommendedName>
        <fullName evidence="7">GTP:AMP phosphotransferase, mitochondrial</fullName>
        <ecNumber evidence="7">2.7.4.10</ecNumber>
    </recommendedName>
    <alternativeName>
        <fullName evidence="7">Adenylate kinase 3</fullName>
        <shortName evidence="7">AK 3</shortName>
    </alternativeName>
</protein>
<comment type="domain">
    <text evidence="7">Consists of three domains, a large central CORE domain and two small peripheral domains, NMPbind and LID, which undergo movements during catalysis. The LID domain closes over the site of phosphoryl transfer upon GTP binding. Assembling and dissambling the active center during each catalytic cycle provides an effective means to prevent GTP hydrolysis.</text>
</comment>
<comment type="caution">
    <text evidence="7">Lacks conserved residue(s) required for the propagation of feature annotation.</text>
</comment>
<comment type="subcellular location">
    <subcellularLocation>
        <location evidence="1 7">Mitochondrion matrix</location>
    </subcellularLocation>
</comment>
<dbReference type="GO" id="GO:0005759">
    <property type="term" value="C:mitochondrial matrix"/>
    <property type="evidence" value="ECO:0007669"/>
    <property type="project" value="UniProtKB-SubCell"/>
</dbReference>
<comment type="subunit">
    <text evidence="7">Monomer.</text>
</comment>
<evidence type="ECO:0000256" key="3">
    <source>
        <dbReference type="ARBA" id="ARBA00022741"/>
    </source>
</evidence>
<feature type="binding site" evidence="7">
    <location>
        <begin position="112"/>
        <end position="115"/>
    </location>
    <ligand>
        <name>AMP</name>
        <dbReference type="ChEBI" id="CHEBI:456215"/>
    </ligand>
</feature>
<dbReference type="FunFam" id="3.40.50.300:FF:000106">
    <property type="entry name" value="Adenylate kinase mitochondrial"/>
    <property type="match status" value="1"/>
</dbReference>
<evidence type="ECO:0000256" key="5">
    <source>
        <dbReference type="ARBA" id="ARBA00023128"/>
    </source>
</evidence>
<dbReference type="PRINTS" id="PR00094">
    <property type="entry name" value="ADENYLTKNASE"/>
</dbReference>
<sequence length="257" mass="29061">MFRLRVRTMLATHARCAVRGYATQTQHALRMLLVGCPGSGKGTLSARIERQFGVPIVTAGDLLRWHMANHTELGSEAAKVIKEGRLMPDQTMMALVGQKIVEMGDHDWILDGFPRTGGQAQLLSDSLEKKHRPLSLVVNLCVPEEVILQRILERWTHIPSGRVYNLSFNPPKQPGVDDVTGEPLEKRDDDNPETFRKRIVSFHEQTEPMIDHFRSLQCPTDPSRPLLVDLAGKTSNEIWPKLQALLLERFPHLKSRV</sequence>
<comment type="function">
    <text evidence="7">Involved in maintaining the homeostasis of cellular nucleotides by catalyzing the interconversion of nucleoside phosphates. Has GTP:AMP phosphotransferase and ITP:AMP phosphotransferase activities.</text>
</comment>
<feature type="binding site" evidence="7">
    <location>
        <position position="235"/>
    </location>
    <ligand>
        <name>GTP</name>
        <dbReference type="ChEBI" id="CHEBI:37565"/>
    </ligand>
</feature>
<reference evidence="10" key="1">
    <citation type="submission" date="2023-03" db="EMBL/GenBank/DDBJ databases">
        <title>Mating type loci evolution in Malassezia.</title>
        <authorList>
            <person name="Coelho M.A."/>
        </authorList>
    </citation>
    <scope>NUCLEOTIDE SEQUENCE</scope>
    <source>
        <strain evidence="10">CBS 9431</strain>
    </source>
</reference>
<proteinExistence type="inferred from homology"/>
<evidence type="ECO:0000259" key="9">
    <source>
        <dbReference type="Pfam" id="PF05191"/>
    </source>
</evidence>
<feature type="compositionally biased region" description="Basic and acidic residues" evidence="8">
    <location>
        <begin position="183"/>
        <end position="192"/>
    </location>
</feature>
<dbReference type="AlphaFoldDB" id="A0AAF0EUG0"/>
<dbReference type="HAMAP" id="MF_03169">
    <property type="entry name" value="Adenylate_kinase_AK3"/>
    <property type="match status" value="1"/>
</dbReference>
<keyword evidence="10" id="KW-0560">Oxidoreductase</keyword>
<keyword evidence="5 7" id="KW-0496">Mitochondrion</keyword>
<dbReference type="GO" id="GO:0006172">
    <property type="term" value="P:ADP biosynthetic process"/>
    <property type="evidence" value="ECO:0007669"/>
    <property type="project" value="UniProtKB-UniRule"/>
</dbReference>
<dbReference type="GO" id="GO:0004017">
    <property type="term" value="F:AMP kinase activity"/>
    <property type="evidence" value="ECO:0007669"/>
    <property type="project" value="InterPro"/>
</dbReference>
<gene>
    <name evidence="7" type="primary">ADK2</name>
    <name evidence="10" type="ORF">MJAP1_000282</name>
</gene>
<organism evidence="10 11">
    <name type="scientific">Malassezia japonica</name>
    <dbReference type="NCBI Taxonomy" id="223818"/>
    <lineage>
        <taxon>Eukaryota</taxon>
        <taxon>Fungi</taxon>
        <taxon>Dikarya</taxon>
        <taxon>Basidiomycota</taxon>
        <taxon>Ustilaginomycotina</taxon>
        <taxon>Malasseziomycetes</taxon>
        <taxon>Malasseziales</taxon>
        <taxon>Malasseziaceae</taxon>
        <taxon>Malassezia</taxon>
    </lineage>
</organism>
<feature type="binding site" evidence="7">
    <location>
        <begin position="85"/>
        <end position="87"/>
    </location>
    <ligand>
        <name>AMP</name>
        <dbReference type="ChEBI" id="CHEBI:456215"/>
    </ligand>
</feature>
<feature type="binding site" evidence="7">
    <location>
        <begin position="38"/>
        <end position="43"/>
    </location>
    <ligand>
        <name>GTP</name>
        <dbReference type="ChEBI" id="CHEBI:37565"/>
    </ligand>
</feature>
<dbReference type="PROSITE" id="PS00113">
    <property type="entry name" value="ADENYLATE_KINASE"/>
    <property type="match status" value="1"/>
</dbReference>
<dbReference type="GO" id="GO:0046041">
    <property type="term" value="P:ITP metabolic process"/>
    <property type="evidence" value="ECO:0007669"/>
    <property type="project" value="UniProtKB-UniRule"/>
</dbReference>
<keyword evidence="11" id="KW-1185">Reference proteome</keyword>
<evidence type="ECO:0000313" key="11">
    <source>
        <dbReference type="Proteomes" id="UP001217754"/>
    </source>
</evidence>
<feature type="binding site" evidence="7">
    <location>
        <position position="187"/>
    </location>
    <ligand>
        <name>AMP</name>
        <dbReference type="ChEBI" id="CHEBI:456215"/>
    </ligand>
</feature>
<name>A0AAF0EUG0_9BASI</name>
<dbReference type="GO" id="GO:0046899">
    <property type="term" value="F:nucleoside triphosphate adenylate kinase activity"/>
    <property type="evidence" value="ECO:0007669"/>
    <property type="project" value="UniProtKB-UniRule"/>
</dbReference>
<comment type="similarity">
    <text evidence="7">Belongs to the adenylate kinase family. AK3 subfamily.</text>
</comment>
<dbReference type="InterPro" id="IPR007862">
    <property type="entry name" value="Adenylate_kinase_lid-dom"/>
</dbReference>
<dbReference type="EC" id="2.7.4.10" evidence="7"/>
<dbReference type="Proteomes" id="UP001217754">
    <property type="component" value="Chromosome 1"/>
</dbReference>
<accession>A0AAF0EUG0</accession>
<evidence type="ECO:0000256" key="1">
    <source>
        <dbReference type="ARBA" id="ARBA00004305"/>
    </source>
</evidence>
<keyword evidence="2 7" id="KW-0808">Transferase</keyword>
<feature type="region of interest" description="LID" evidence="7">
    <location>
        <begin position="153"/>
        <end position="190"/>
    </location>
</feature>
<keyword evidence="6 7" id="KW-0342">GTP-binding</keyword>
<feature type="binding site" evidence="7">
    <location>
        <position position="154"/>
    </location>
    <ligand>
        <name>GTP</name>
        <dbReference type="ChEBI" id="CHEBI:37565"/>
    </ligand>
</feature>
<dbReference type="Gene3D" id="3.40.50.300">
    <property type="entry name" value="P-loop containing nucleotide triphosphate hydrolases"/>
    <property type="match status" value="1"/>
</dbReference>